<organism evidence="1">
    <name type="scientific">Geobacter sp. (strain M21)</name>
    <dbReference type="NCBI Taxonomy" id="443144"/>
    <lineage>
        <taxon>Bacteria</taxon>
        <taxon>Pseudomonadati</taxon>
        <taxon>Thermodesulfobacteriota</taxon>
        <taxon>Desulfuromonadia</taxon>
        <taxon>Geobacterales</taxon>
        <taxon>Geobacteraceae</taxon>
        <taxon>Geobacter</taxon>
    </lineage>
</organism>
<sequence>MDQRYRIISDCVYLLRDADLPHMRQLALEVKLIQLKVKLLKCEESLGAEGEAIPFRNLMLLVQELVTNGQCKEKLREVLQGIDALMTELREKAS</sequence>
<dbReference type="EMBL" id="CP001661">
    <property type="protein sequence ID" value="ACT18439.1"/>
    <property type="molecule type" value="Genomic_DNA"/>
</dbReference>
<evidence type="ECO:0000313" key="1">
    <source>
        <dbReference type="EMBL" id="ACT18439.1"/>
    </source>
</evidence>
<dbReference type="KEGG" id="gem:GM21_2392"/>
<dbReference type="AlphaFoldDB" id="C6DZD1"/>
<proteinExistence type="predicted"/>
<accession>C6DZD1</accession>
<name>C6DZD1_GEOSM</name>
<dbReference type="HOGENOM" id="CLU_2316296_0_0_7"/>
<protein>
    <submittedName>
        <fullName evidence="1">Uncharacterized protein</fullName>
    </submittedName>
</protein>
<reference evidence="1" key="1">
    <citation type="submission" date="2009-07" db="EMBL/GenBank/DDBJ databases">
        <title>Complete sequence of Geobacter sp. M21.</title>
        <authorList>
            <consortium name="US DOE Joint Genome Institute"/>
            <person name="Lucas S."/>
            <person name="Copeland A."/>
            <person name="Lapidus A."/>
            <person name="Glavina del Rio T."/>
            <person name="Dalin E."/>
            <person name="Tice H."/>
            <person name="Bruce D."/>
            <person name="Goodwin L."/>
            <person name="Pitluck S."/>
            <person name="Saunders E."/>
            <person name="Brettin T."/>
            <person name="Detter J.C."/>
            <person name="Han C."/>
            <person name="Larimer F."/>
            <person name="Land M."/>
            <person name="Hauser L."/>
            <person name="Kyrpides N."/>
            <person name="Ovchinnikova G."/>
            <person name="Lovley D."/>
        </authorList>
    </citation>
    <scope>NUCLEOTIDE SEQUENCE [LARGE SCALE GENOMIC DNA]</scope>
    <source>
        <strain evidence="1">M21</strain>
    </source>
</reference>
<gene>
    <name evidence="1" type="ordered locus">GM21_2392</name>
</gene>